<proteinExistence type="predicted"/>
<accession>A0A645IEW3</accession>
<dbReference type="AlphaFoldDB" id="A0A645IEW3"/>
<evidence type="ECO:0000313" key="1">
    <source>
        <dbReference type="EMBL" id="MPN45913.1"/>
    </source>
</evidence>
<organism evidence="1">
    <name type="scientific">bioreactor metagenome</name>
    <dbReference type="NCBI Taxonomy" id="1076179"/>
    <lineage>
        <taxon>unclassified sequences</taxon>
        <taxon>metagenomes</taxon>
        <taxon>ecological metagenomes</taxon>
    </lineage>
</organism>
<dbReference type="EMBL" id="VSSQ01106145">
    <property type="protein sequence ID" value="MPN45913.1"/>
    <property type="molecule type" value="Genomic_DNA"/>
</dbReference>
<reference evidence="1" key="1">
    <citation type="submission" date="2019-08" db="EMBL/GenBank/DDBJ databases">
        <authorList>
            <person name="Kucharzyk K."/>
            <person name="Murdoch R.W."/>
            <person name="Higgins S."/>
            <person name="Loffler F."/>
        </authorList>
    </citation>
    <scope>NUCLEOTIDE SEQUENCE</scope>
</reference>
<protein>
    <submittedName>
        <fullName evidence="1">Uncharacterized protein</fullName>
    </submittedName>
</protein>
<gene>
    <name evidence="1" type="ORF">SDC9_193492</name>
</gene>
<comment type="caution">
    <text evidence="1">The sequence shown here is derived from an EMBL/GenBank/DDBJ whole genome shotgun (WGS) entry which is preliminary data.</text>
</comment>
<name>A0A645IEW3_9ZZZZ</name>
<sequence length="58" mass="6320">MERLGTVFAVLGAGAAFRIEDGADMECLAAEVFPQLFGCTAKFLQIGRKQFQKLLPQS</sequence>